<organism evidence="1 2">
    <name type="scientific">Fusarium solani subsp. cucurbitae</name>
    <name type="common">Neocosmosporum cucurbitae</name>
    <dbReference type="NCBI Taxonomy" id="2747967"/>
    <lineage>
        <taxon>Eukaryota</taxon>
        <taxon>Fungi</taxon>
        <taxon>Dikarya</taxon>
        <taxon>Ascomycota</taxon>
        <taxon>Pezizomycotina</taxon>
        <taxon>Sordariomycetes</taxon>
        <taxon>Hypocreomycetidae</taxon>
        <taxon>Hypocreales</taxon>
        <taxon>Nectriaceae</taxon>
        <taxon>Fusarium</taxon>
        <taxon>Fusarium solani species complex</taxon>
    </lineage>
</organism>
<dbReference type="EMBL" id="CP090032">
    <property type="protein sequence ID" value="UPK92217.1"/>
    <property type="molecule type" value="Genomic_DNA"/>
</dbReference>
<gene>
    <name evidence="1" type="ORF">LCI18_003152</name>
</gene>
<proteinExistence type="predicted"/>
<evidence type="ECO:0000313" key="1">
    <source>
        <dbReference type="EMBL" id="UPK92217.1"/>
    </source>
</evidence>
<sequence>MDAPSSNPCPDVTRASIESTNPVRWASSRRSRVCDRCIRQKIKCDLNQPRCSACVAYGHTCFYSRTRKKPGPIRGSSRRRGRSASTASPTAFSSSPQDTTDINESFGASWHMASTPAATEESNPPVQSSNTLSGAVEILNTFSSQLSEEARHELAHTFASTVNSSFPLFPLHTFPAQLRGGEISEVLASIVYAISAKLTGTSLHMNLDTALSSLVESSTSQTPSISKPNALNEWRIACLLAWYGFYQYESQKIDDRISNLARKAYHIGLHQIDSLSNLSTFGWDLLSDAAAEEWRHVWWSIYLLDTHLSYSTATPSQIQPDSIGTALLRGDLTRITASGRNDAKTLIPTDQADLWKVIQEIVAVSGRDIFGLHIAVNALLKEAIAVHRRGRQHPRYPTRERILELEDCLCGIRLSLPFNYVRMVRDVTSGESVASYHCRLLTILKLQSTQMMLGLPGRQADTAQFQASWRENLETCHRLFEIISHWDNECIFAVDPELCIIVMGLLVLFHLHKASGTSNQSSSVQLTRRRDILRVILQKHARQWKLAQILLDSYDALVTKISEPLGLDDLSHVIEQFQGPLHLKWTNFVRPDRNAELRAVGRSCLDSYGSSVGYDL</sequence>
<reference evidence="1" key="1">
    <citation type="submission" date="2021-11" db="EMBL/GenBank/DDBJ databases">
        <title>Fusarium solani-melongenae Genome sequencing and assembly.</title>
        <authorList>
            <person name="Xie S."/>
            <person name="Huang L."/>
            <person name="Zhang X."/>
        </authorList>
    </citation>
    <scope>NUCLEOTIDE SEQUENCE</scope>
    <source>
        <strain evidence="1">CRI 24-3</strain>
    </source>
</reference>
<dbReference type="Proteomes" id="UP000830768">
    <property type="component" value="Chromosome 3"/>
</dbReference>
<protein>
    <submittedName>
        <fullName evidence="1">Uncharacterized protein</fullName>
    </submittedName>
</protein>
<keyword evidence="2" id="KW-1185">Reference proteome</keyword>
<accession>A0ACD3YTB5</accession>
<evidence type="ECO:0000313" key="2">
    <source>
        <dbReference type="Proteomes" id="UP000830768"/>
    </source>
</evidence>
<name>A0ACD3YTB5_FUSSC</name>